<dbReference type="RefSeq" id="WP_212188242.1">
    <property type="nucleotide sequence ID" value="NZ_JAGTAR010000002.1"/>
</dbReference>
<proteinExistence type="inferred from homology"/>
<dbReference type="InterPro" id="IPR008915">
    <property type="entry name" value="Peptidase_M50"/>
</dbReference>
<sequence>MEIFIKTVQLLLSLSILVILHEFGHFFFARLFKTRVEKFYLFFNPWFTLFKYKKGETEYGIGWLPLGGYVKISGMIDESMDKEAMAQPPQPWEFRSKPAWQRLMIMVGGVLVNFITAFFIYWMVLYTWGEEYIPVQSAKHGLYYHEVAKEIGLQDGDVVLKVDEHEVEESSDIARFILLENARQLTVKRGVQTLMLAIPEGYDQRMISEEVRTFAQVRFPVVVEDLMKGSSADEAGLLAGDSIVSINGASTAYYNEFTKALTDNVEEEIELGFVRQDSLMSLNLVVPKSGKIGFYLVTADNYVDIQSHEYGFWEACPKGITKGVDILVGYVKQLRLIFTKEGAKQVGGFGAMGKLFPSTWNWYVFWSNTALISMILAFMNILPIPALDGGHVLFLMYEIVTGRKPGDKFMEYAQITGMILLLGLLLFANGNDIFKAFFK</sequence>
<name>A0A941F2T8_9BACT</name>
<dbReference type="PANTHER" id="PTHR42837">
    <property type="entry name" value="REGULATOR OF SIGMA-E PROTEASE RSEP"/>
    <property type="match status" value="1"/>
</dbReference>
<feature type="transmembrane region" description="Helical" evidence="11">
    <location>
        <begin position="103"/>
        <end position="124"/>
    </location>
</feature>
<evidence type="ECO:0000256" key="4">
    <source>
        <dbReference type="ARBA" id="ARBA00022670"/>
    </source>
</evidence>
<accession>A0A941F2T8</accession>
<dbReference type="NCBIfam" id="TIGR00054">
    <property type="entry name" value="RIP metalloprotease RseP"/>
    <property type="match status" value="1"/>
</dbReference>
<dbReference type="SMART" id="SM00228">
    <property type="entry name" value="PDZ"/>
    <property type="match status" value="2"/>
</dbReference>
<keyword evidence="6 11" id="KW-0378">Hydrolase</keyword>
<evidence type="ECO:0000256" key="3">
    <source>
        <dbReference type="ARBA" id="ARBA00007931"/>
    </source>
</evidence>
<evidence type="ECO:0000256" key="1">
    <source>
        <dbReference type="ARBA" id="ARBA00001947"/>
    </source>
</evidence>
<evidence type="ECO:0000259" key="12">
    <source>
        <dbReference type="PROSITE" id="PS50106"/>
    </source>
</evidence>
<dbReference type="InterPro" id="IPR004387">
    <property type="entry name" value="Pept_M50_Zn"/>
</dbReference>
<feature type="transmembrane region" description="Helical" evidence="11">
    <location>
        <begin position="370"/>
        <end position="397"/>
    </location>
</feature>
<protein>
    <recommendedName>
        <fullName evidence="11">Zinc metalloprotease</fullName>
        <ecNumber evidence="11">3.4.24.-</ecNumber>
    </recommendedName>
</protein>
<comment type="cofactor">
    <cofactor evidence="1 11">
        <name>Zn(2+)</name>
        <dbReference type="ChEBI" id="CHEBI:29105"/>
    </cofactor>
</comment>
<evidence type="ECO:0000256" key="7">
    <source>
        <dbReference type="ARBA" id="ARBA00022833"/>
    </source>
</evidence>
<feature type="transmembrane region" description="Helical" evidence="11">
    <location>
        <begin position="12"/>
        <end position="32"/>
    </location>
</feature>
<dbReference type="EMBL" id="JAGTAR010000002">
    <property type="protein sequence ID" value="MBR8534335.1"/>
    <property type="molecule type" value="Genomic_DNA"/>
</dbReference>
<dbReference type="PROSITE" id="PS50106">
    <property type="entry name" value="PDZ"/>
    <property type="match status" value="1"/>
</dbReference>
<evidence type="ECO:0000256" key="11">
    <source>
        <dbReference type="RuleBase" id="RU362031"/>
    </source>
</evidence>
<keyword evidence="5 11" id="KW-0812">Transmembrane</keyword>
<keyword evidence="11" id="KW-0479">Metal-binding</keyword>
<evidence type="ECO:0000256" key="5">
    <source>
        <dbReference type="ARBA" id="ARBA00022692"/>
    </source>
</evidence>
<feature type="transmembrane region" description="Helical" evidence="11">
    <location>
        <begin position="409"/>
        <end position="428"/>
    </location>
</feature>
<dbReference type="GO" id="GO:0016020">
    <property type="term" value="C:membrane"/>
    <property type="evidence" value="ECO:0007669"/>
    <property type="project" value="UniProtKB-SubCell"/>
</dbReference>
<reference evidence="13" key="2">
    <citation type="submission" date="2021-04" db="EMBL/GenBank/DDBJ databases">
        <authorList>
            <person name="Zhang T."/>
            <person name="Zhang Y."/>
            <person name="Lu D."/>
            <person name="Zuo D."/>
            <person name="Du Z."/>
        </authorList>
    </citation>
    <scope>NUCLEOTIDE SEQUENCE</scope>
    <source>
        <strain evidence="13">JR1</strain>
    </source>
</reference>
<comment type="similarity">
    <text evidence="3 11">Belongs to the peptidase M50B family.</text>
</comment>
<comment type="subcellular location">
    <subcellularLocation>
        <location evidence="2">Membrane</location>
        <topology evidence="2">Multi-pass membrane protein</topology>
    </subcellularLocation>
</comment>
<dbReference type="SUPFAM" id="SSF50156">
    <property type="entry name" value="PDZ domain-like"/>
    <property type="match status" value="2"/>
</dbReference>
<keyword evidence="4" id="KW-0645">Protease</keyword>
<evidence type="ECO:0000256" key="8">
    <source>
        <dbReference type="ARBA" id="ARBA00022989"/>
    </source>
</evidence>
<keyword evidence="7 11" id="KW-0862">Zinc</keyword>
<organism evidence="13 14">
    <name type="scientific">Carboxylicivirga sediminis</name>
    <dbReference type="NCBI Taxonomy" id="2006564"/>
    <lineage>
        <taxon>Bacteria</taxon>
        <taxon>Pseudomonadati</taxon>
        <taxon>Bacteroidota</taxon>
        <taxon>Bacteroidia</taxon>
        <taxon>Marinilabiliales</taxon>
        <taxon>Marinilabiliaceae</taxon>
        <taxon>Carboxylicivirga</taxon>
    </lineage>
</organism>
<evidence type="ECO:0000256" key="6">
    <source>
        <dbReference type="ARBA" id="ARBA00022801"/>
    </source>
</evidence>
<dbReference type="GO" id="GO:0046872">
    <property type="term" value="F:metal ion binding"/>
    <property type="evidence" value="ECO:0007669"/>
    <property type="project" value="UniProtKB-KW"/>
</dbReference>
<keyword evidence="14" id="KW-1185">Reference proteome</keyword>
<dbReference type="Pfam" id="PF17820">
    <property type="entry name" value="PDZ_6"/>
    <property type="match status" value="1"/>
</dbReference>
<evidence type="ECO:0000256" key="9">
    <source>
        <dbReference type="ARBA" id="ARBA00023049"/>
    </source>
</evidence>
<reference evidence="13" key="1">
    <citation type="journal article" date="2018" name="Int. J. Syst. Evol. Microbiol.">
        <title>Carboxylicivirga sediminis sp. nov., isolated from coastal sediment.</title>
        <authorList>
            <person name="Wang F.Q."/>
            <person name="Ren L.H."/>
            <person name="Zou R.J."/>
            <person name="Sun Y.Z."/>
            <person name="Liu X.J."/>
            <person name="Jiang F."/>
            <person name="Liu L.J."/>
        </authorList>
    </citation>
    <scope>NUCLEOTIDE SEQUENCE</scope>
    <source>
        <strain evidence="13">JR1</strain>
    </source>
</reference>
<keyword evidence="8 11" id="KW-1133">Transmembrane helix</keyword>
<comment type="caution">
    <text evidence="13">The sequence shown here is derived from an EMBL/GenBank/DDBJ whole genome shotgun (WGS) entry which is preliminary data.</text>
</comment>
<evidence type="ECO:0000256" key="10">
    <source>
        <dbReference type="ARBA" id="ARBA00023136"/>
    </source>
</evidence>
<dbReference type="InterPro" id="IPR001478">
    <property type="entry name" value="PDZ"/>
</dbReference>
<feature type="domain" description="PDZ" evidence="12">
    <location>
        <begin position="184"/>
        <end position="277"/>
    </location>
</feature>
<dbReference type="PANTHER" id="PTHR42837:SF2">
    <property type="entry name" value="MEMBRANE METALLOPROTEASE ARASP2, CHLOROPLASTIC-RELATED"/>
    <property type="match status" value="1"/>
</dbReference>
<keyword evidence="9 11" id="KW-0482">Metalloprotease</keyword>
<dbReference type="InterPro" id="IPR036034">
    <property type="entry name" value="PDZ_sf"/>
</dbReference>
<keyword evidence="10 11" id="KW-0472">Membrane</keyword>
<dbReference type="Pfam" id="PF02163">
    <property type="entry name" value="Peptidase_M50"/>
    <property type="match status" value="1"/>
</dbReference>
<dbReference type="CDD" id="cd06163">
    <property type="entry name" value="S2P-M50_PDZ_RseP-like"/>
    <property type="match status" value="1"/>
</dbReference>
<evidence type="ECO:0000313" key="14">
    <source>
        <dbReference type="Proteomes" id="UP000679220"/>
    </source>
</evidence>
<dbReference type="Proteomes" id="UP000679220">
    <property type="component" value="Unassembled WGS sequence"/>
</dbReference>
<dbReference type="GO" id="GO:0004222">
    <property type="term" value="F:metalloendopeptidase activity"/>
    <property type="evidence" value="ECO:0007669"/>
    <property type="project" value="InterPro"/>
</dbReference>
<evidence type="ECO:0000313" key="13">
    <source>
        <dbReference type="EMBL" id="MBR8534335.1"/>
    </source>
</evidence>
<dbReference type="InterPro" id="IPR041489">
    <property type="entry name" value="PDZ_6"/>
</dbReference>
<evidence type="ECO:0000256" key="2">
    <source>
        <dbReference type="ARBA" id="ARBA00004141"/>
    </source>
</evidence>
<dbReference type="Gene3D" id="2.30.42.10">
    <property type="match status" value="2"/>
</dbReference>
<dbReference type="AlphaFoldDB" id="A0A941F2T8"/>
<dbReference type="EC" id="3.4.24.-" evidence="11"/>
<gene>
    <name evidence="13" type="primary">rseP</name>
    <name evidence="13" type="ORF">KDU71_02100</name>
</gene>
<dbReference type="GO" id="GO:0006508">
    <property type="term" value="P:proteolysis"/>
    <property type="evidence" value="ECO:0007669"/>
    <property type="project" value="UniProtKB-KW"/>
</dbReference>